<feature type="transmembrane region" description="Helical" evidence="7">
    <location>
        <begin position="463"/>
        <end position="480"/>
    </location>
</feature>
<gene>
    <name evidence="9" type="ORF">RM764_41095</name>
</gene>
<sequence length="704" mass="73694">MRWWSSLITMGREGLRVQRVFAAPSAIARAVLAVLLAAILGLLLDDPVAGAMASVGAFICGIGTLLSPLRHRVVNALGMAAAFSATALLGALVHGTTWLFLPVLAVAAFTAGLARTLGVAPGIRGCLAVIGLMITADLAPGVHAGLVMAGWVATGTGLIVVVQLLPPYGPRYASQRRALAALYQSLAQASVTADPVALGRPAPFTAAREALDLLPQFSRPAAAAMFGLLGEAERIRRALQTVRLPGPVAAATGNRQALAAAAQVLGDISRTVASGREHSTPAEVWTLLETSAAASPVRSARDLAARLRLADQLARHSTDDRLGDVLEPHTEVPGLYAGTPTVTRTARRIRAQLHPQSPIFRHAVRLAVGVVIAEVIGRSIGGWSGLGISAHGFWVALTTMLVLFPEYGHTIARGWGRAAGAVLGGLLATLLSLPHWSPTGLAVASVVLAAASFVTLRTGQLMLNLWLTTWIVFLIHHVGGLPGPTAWARAADTVVGAALAILIFLIWPTWSTRRLPGLLAEWLRVQDRLLPELLTGYADAGVTDPATTDELRAQSRQVREHLEAAVHESHAEPAQHRGSWSTAQLEQISTQVSTVAGCVTLLHEHLPRTEQDTVPELTELADPLHEHLSALARAAAGAETVAPGALRSAFDSFVARSGLLAAASDGSRGAATSRAVALSTATVDAVEALTATIASRRHRHRAPA</sequence>
<feature type="transmembrane region" description="Helical" evidence="7">
    <location>
        <begin position="99"/>
        <end position="118"/>
    </location>
</feature>
<feature type="transmembrane region" description="Helical" evidence="7">
    <location>
        <begin position="125"/>
        <end position="142"/>
    </location>
</feature>
<keyword evidence="2" id="KW-1003">Cell membrane</keyword>
<evidence type="ECO:0000256" key="7">
    <source>
        <dbReference type="SAM" id="Phobius"/>
    </source>
</evidence>
<dbReference type="PANTHER" id="PTHR30509">
    <property type="entry name" value="P-HYDROXYBENZOIC ACID EFFLUX PUMP SUBUNIT-RELATED"/>
    <property type="match status" value="1"/>
</dbReference>
<dbReference type="EMBL" id="JAVREY010000101">
    <property type="protein sequence ID" value="MDT0469290.1"/>
    <property type="molecule type" value="Genomic_DNA"/>
</dbReference>
<evidence type="ECO:0000256" key="3">
    <source>
        <dbReference type="ARBA" id="ARBA00022692"/>
    </source>
</evidence>
<feature type="transmembrane region" description="Helical" evidence="7">
    <location>
        <begin position="439"/>
        <end position="456"/>
    </location>
</feature>
<name>A0ABU2U803_9ACTN</name>
<feature type="domain" description="Integral membrane bound transporter" evidence="8">
    <location>
        <begin position="386"/>
        <end position="503"/>
    </location>
</feature>
<comment type="similarity">
    <text evidence="6">Belongs to the YccS/YhfK family.</text>
</comment>
<comment type="subcellular location">
    <subcellularLocation>
        <location evidence="1">Cell membrane</location>
        <topology evidence="1">Multi-pass membrane protein</topology>
    </subcellularLocation>
</comment>
<evidence type="ECO:0000313" key="9">
    <source>
        <dbReference type="EMBL" id="MDT0469290.1"/>
    </source>
</evidence>
<reference evidence="10" key="1">
    <citation type="submission" date="2023-07" db="EMBL/GenBank/DDBJ databases">
        <title>30 novel species of actinomycetes from the DSMZ collection.</title>
        <authorList>
            <person name="Nouioui I."/>
        </authorList>
    </citation>
    <scope>NUCLEOTIDE SEQUENCE [LARGE SCALE GENOMIC DNA]</scope>
    <source>
        <strain evidence="10">DSM 41699</strain>
    </source>
</reference>
<dbReference type="Pfam" id="PF13515">
    <property type="entry name" value="FUSC_2"/>
    <property type="match status" value="1"/>
</dbReference>
<evidence type="ECO:0000256" key="6">
    <source>
        <dbReference type="ARBA" id="ARBA00043993"/>
    </source>
</evidence>
<feature type="transmembrane region" description="Helical" evidence="7">
    <location>
        <begin position="148"/>
        <end position="168"/>
    </location>
</feature>
<organism evidence="9 10">
    <name type="scientific">Streptomyces gibsoniae</name>
    <dbReference type="NCBI Taxonomy" id="3075529"/>
    <lineage>
        <taxon>Bacteria</taxon>
        <taxon>Bacillati</taxon>
        <taxon>Actinomycetota</taxon>
        <taxon>Actinomycetes</taxon>
        <taxon>Kitasatosporales</taxon>
        <taxon>Streptomycetaceae</taxon>
        <taxon>Streptomyces</taxon>
    </lineage>
</organism>
<feature type="transmembrane region" description="Helical" evidence="7">
    <location>
        <begin position="20"/>
        <end position="42"/>
    </location>
</feature>
<dbReference type="Proteomes" id="UP001183809">
    <property type="component" value="Unassembled WGS sequence"/>
</dbReference>
<dbReference type="RefSeq" id="WP_311700723.1">
    <property type="nucleotide sequence ID" value="NZ_JAVREY010000101.1"/>
</dbReference>
<keyword evidence="4 7" id="KW-1133">Transmembrane helix</keyword>
<proteinExistence type="inferred from homology"/>
<evidence type="ECO:0000256" key="1">
    <source>
        <dbReference type="ARBA" id="ARBA00004651"/>
    </source>
</evidence>
<evidence type="ECO:0000256" key="5">
    <source>
        <dbReference type="ARBA" id="ARBA00023136"/>
    </source>
</evidence>
<feature type="transmembrane region" description="Helical" evidence="7">
    <location>
        <begin position="486"/>
        <end position="507"/>
    </location>
</feature>
<evidence type="ECO:0000259" key="8">
    <source>
        <dbReference type="Pfam" id="PF13515"/>
    </source>
</evidence>
<dbReference type="PANTHER" id="PTHR30509:SF9">
    <property type="entry name" value="MULTIDRUG RESISTANCE PROTEIN MDTO"/>
    <property type="match status" value="1"/>
</dbReference>
<dbReference type="InterPro" id="IPR049453">
    <property type="entry name" value="Memb_transporter_dom"/>
</dbReference>
<accession>A0ABU2U803</accession>
<feature type="transmembrane region" description="Helical" evidence="7">
    <location>
        <begin position="383"/>
        <end position="403"/>
    </location>
</feature>
<protein>
    <submittedName>
        <fullName evidence="9">FUSC family protein</fullName>
    </submittedName>
</protein>
<feature type="transmembrane region" description="Helical" evidence="7">
    <location>
        <begin position="48"/>
        <end position="66"/>
    </location>
</feature>
<comment type="caution">
    <text evidence="9">The sequence shown here is derived from an EMBL/GenBank/DDBJ whole genome shotgun (WGS) entry which is preliminary data.</text>
</comment>
<keyword evidence="5 7" id="KW-0472">Membrane</keyword>
<evidence type="ECO:0000256" key="4">
    <source>
        <dbReference type="ARBA" id="ARBA00022989"/>
    </source>
</evidence>
<feature type="transmembrane region" description="Helical" evidence="7">
    <location>
        <begin position="73"/>
        <end position="93"/>
    </location>
</feature>
<evidence type="ECO:0000313" key="10">
    <source>
        <dbReference type="Proteomes" id="UP001183809"/>
    </source>
</evidence>
<keyword evidence="3 7" id="KW-0812">Transmembrane</keyword>
<evidence type="ECO:0000256" key="2">
    <source>
        <dbReference type="ARBA" id="ARBA00022475"/>
    </source>
</evidence>
<keyword evidence="10" id="KW-1185">Reference proteome</keyword>